<dbReference type="Proteomes" id="UP000659654">
    <property type="component" value="Unassembled WGS sequence"/>
</dbReference>
<dbReference type="eggNOG" id="ENOG502T0UN">
    <property type="taxonomic scope" value="Eukaryota"/>
</dbReference>
<evidence type="ECO:0000313" key="3">
    <source>
        <dbReference type="Proteomes" id="UP000095284"/>
    </source>
</evidence>
<evidence type="ECO:0000313" key="5">
    <source>
        <dbReference type="WBParaSite" id="BXY_1740700.1"/>
    </source>
</evidence>
<gene>
    <name evidence="1" type="ORF">BXYJ_LOCUS4499</name>
</gene>
<reference evidence="2" key="2">
    <citation type="submission" date="2020-08" db="EMBL/GenBank/DDBJ databases">
        <authorList>
            <person name="Kikuchi T."/>
        </authorList>
    </citation>
    <scope>NUCLEOTIDE SEQUENCE</scope>
    <source>
        <strain evidence="1">Ka4C1</strain>
    </source>
</reference>
<dbReference type="Proteomes" id="UP000582659">
    <property type="component" value="Unassembled WGS sequence"/>
</dbReference>
<dbReference type="EMBL" id="CAJFCV020000002">
    <property type="protein sequence ID" value="CAG9099428.1"/>
    <property type="molecule type" value="Genomic_DNA"/>
</dbReference>
<sequence length="79" mass="9115">MADAARGILQSFRQTKNLYLNPHEHFGRQNICRAALLTYVGIFFAFKWNSNRKARKLEAEKHREKQNVLNDALARAGLS</sequence>
<dbReference type="SMR" id="A0A1I7SWH6"/>
<reference evidence="5" key="1">
    <citation type="submission" date="2016-11" db="UniProtKB">
        <authorList>
            <consortium name="WormBaseParasite"/>
        </authorList>
    </citation>
    <scope>IDENTIFICATION</scope>
</reference>
<keyword evidence="4" id="KW-1185">Reference proteome</keyword>
<dbReference type="Proteomes" id="UP000095284">
    <property type="component" value="Unplaced"/>
</dbReference>
<dbReference type="OrthoDB" id="5810769at2759"/>
<organism evidence="3 5">
    <name type="scientific">Bursaphelenchus xylophilus</name>
    <name type="common">Pinewood nematode worm</name>
    <name type="synonym">Aphelenchoides xylophilus</name>
    <dbReference type="NCBI Taxonomy" id="6326"/>
    <lineage>
        <taxon>Eukaryota</taxon>
        <taxon>Metazoa</taxon>
        <taxon>Ecdysozoa</taxon>
        <taxon>Nematoda</taxon>
        <taxon>Chromadorea</taxon>
        <taxon>Rhabditida</taxon>
        <taxon>Tylenchina</taxon>
        <taxon>Tylenchomorpha</taxon>
        <taxon>Aphelenchoidea</taxon>
        <taxon>Aphelenchoididae</taxon>
        <taxon>Bursaphelenchus</taxon>
    </lineage>
</organism>
<protein>
    <submittedName>
        <fullName evidence="1">(pine wood nematode) hypothetical protein</fullName>
    </submittedName>
</protein>
<name>A0A1I7SWH6_BURXY</name>
<evidence type="ECO:0000313" key="2">
    <source>
        <dbReference type="EMBL" id="CAG9099428.1"/>
    </source>
</evidence>
<dbReference type="WBParaSite" id="BXY_1740700.1">
    <property type="protein sequence ID" value="BXY_1740700.1"/>
    <property type="gene ID" value="BXY_1740700"/>
</dbReference>
<dbReference type="EMBL" id="CAJFDI010000002">
    <property type="protein sequence ID" value="CAD5216377.1"/>
    <property type="molecule type" value="Genomic_DNA"/>
</dbReference>
<evidence type="ECO:0000313" key="1">
    <source>
        <dbReference type="EMBL" id="CAD5216377.1"/>
    </source>
</evidence>
<proteinExistence type="predicted"/>
<dbReference type="AlphaFoldDB" id="A0A1I7SWH6"/>
<evidence type="ECO:0000313" key="4">
    <source>
        <dbReference type="Proteomes" id="UP000659654"/>
    </source>
</evidence>
<accession>A0A1I7SWH6</accession>